<proteinExistence type="predicted"/>
<sequence length="232" mass="23848">MDLLDRLSEPATDLLARVDDTLTDLGAPDGHPIWPLLRRLRTLPGAAAKAITALQPAALAGAGAQVRGLTSGYDHTRATLTGSSSWQGAGADAYDVQRAALAAHLADGPDGITGRLTDTADFADALVDWAAGARAALAGTLAEVLASAEAVALVTGLSRHSDLDPDGSADRGGTAAAQAAAEIGVRVLSTVAEAYDHAAELLRRWEPRLARVPYHPGPDGVVRLDSTIRVAD</sequence>
<dbReference type="RefSeq" id="WP_377576271.1">
    <property type="nucleotide sequence ID" value="NZ_JBHTMP010000061.1"/>
</dbReference>
<dbReference type="EMBL" id="JBHTMP010000061">
    <property type="protein sequence ID" value="MFD1324890.1"/>
    <property type="molecule type" value="Genomic_DNA"/>
</dbReference>
<reference evidence="2" key="1">
    <citation type="journal article" date="2019" name="Int. J. Syst. Evol. Microbiol.">
        <title>The Global Catalogue of Microorganisms (GCM) 10K type strain sequencing project: providing services to taxonomists for standard genome sequencing and annotation.</title>
        <authorList>
            <consortium name="The Broad Institute Genomics Platform"/>
            <consortium name="The Broad Institute Genome Sequencing Center for Infectious Disease"/>
            <person name="Wu L."/>
            <person name="Ma J."/>
        </authorList>
    </citation>
    <scope>NUCLEOTIDE SEQUENCE [LARGE SCALE GENOMIC DNA]</scope>
    <source>
        <strain evidence="2">JCM 31037</strain>
    </source>
</reference>
<organism evidence="1 2">
    <name type="scientific">Micromonospora sonneratiae</name>
    <dbReference type="NCBI Taxonomy" id="1184706"/>
    <lineage>
        <taxon>Bacteria</taxon>
        <taxon>Bacillati</taxon>
        <taxon>Actinomycetota</taxon>
        <taxon>Actinomycetes</taxon>
        <taxon>Micromonosporales</taxon>
        <taxon>Micromonosporaceae</taxon>
        <taxon>Micromonospora</taxon>
    </lineage>
</organism>
<gene>
    <name evidence="1" type="ORF">ACFQ4H_27775</name>
</gene>
<name>A0ABW3YMW4_9ACTN</name>
<dbReference type="Proteomes" id="UP001597260">
    <property type="component" value="Unassembled WGS sequence"/>
</dbReference>
<keyword evidence="2" id="KW-1185">Reference proteome</keyword>
<comment type="caution">
    <text evidence="1">The sequence shown here is derived from an EMBL/GenBank/DDBJ whole genome shotgun (WGS) entry which is preliminary data.</text>
</comment>
<evidence type="ECO:0000313" key="1">
    <source>
        <dbReference type="EMBL" id="MFD1324890.1"/>
    </source>
</evidence>
<accession>A0ABW3YMW4</accession>
<protein>
    <submittedName>
        <fullName evidence="1">Uncharacterized protein</fullName>
    </submittedName>
</protein>
<evidence type="ECO:0000313" key="2">
    <source>
        <dbReference type="Proteomes" id="UP001597260"/>
    </source>
</evidence>